<keyword evidence="1" id="KW-0732">Signal</keyword>
<dbReference type="RefSeq" id="WP_264751190.1">
    <property type="nucleotide sequence ID" value="NZ_JAPDHW010000013.1"/>
</dbReference>
<sequence>MKKIITFLLLSLMTSSLYSQGKVILSQTLKMYNGIEVSLEVENKPNDNFHFIKIDTLTLTDDKGQILTKNLIKNIFRRANVLARYEIDEKKKYKYFHIKGVIKYFKPSENKNSYFNLGKIKNLEKNINLIDKSITIKNPNLFFSIVDSATFEKVFPNFKYRTNDRDEYKKIDLGSYDLIYAYRSDKKQDFITAVNEEFEHGFNNLTLNDHKTGINYKLIKLKKGMTASEKEEIKIELMIENKNSITLIPFDFKNIEPKAL</sequence>
<dbReference type="Proteomes" id="UP001163731">
    <property type="component" value="Unassembled WGS sequence"/>
</dbReference>
<evidence type="ECO:0000313" key="3">
    <source>
        <dbReference type="Proteomes" id="UP001163731"/>
    </source>
</evidence>
<evidence type="ECO:0000256" key="1">
    <source>
        <dbReference type="SAM" id="SignalP"/>
    </source>
</evidence>
<protein>
    <submittedName>
        <fullName evidence="2">Uncharacterized protein</fullName>
    </submittedName>
</protein>
<proteinExistence type="predicted"/>
<evidence type="ECO:0000313" key="2">
    <source>
        <dbReference type="EMBL" id="MCW3170024.1"/>
    </source>
</evidence>
<organism evidence="2 3">
    <name type="scientific">Chryseobacterium kimseyorum</name>
    <dbReference type="NCBI Taxonomy" id="2984028"/>
    <lineage>
        <taxon>Bacteria</taxon>
        <taxon>Pseudomonadati</taxon>
        <taxon>Bacteroidota</taxon>
        <taxon>Flavobacteriia</taxon>
        <taxon>Flavobacteriales</taxon>
        <taxon>Weeksellaceae</taxon>
        <taxon>Chryseobacterium group</taxon>
        <taxon>Chryseobacterium</taxon>
    </lineage>
</organism>
<name>A0ABT3I1V8_9FLAO</name>
<accession>A0ABT3I1V8</accession>
<feature type="chain" id="PRO_5045721311" evidence="1">
    <location>
        <begin position="22"/>
        <end position="260"/>
    </location>
</feature>
<gene>
    <name evidence="2" type="ORF">OMO38_15980</name>
</gene>
<reference evidence="2" key="1">
    <citation type="submission" date="2022-10" db="EMBL/GenBank/DDBJ databases">
        <title>Chryseobacterium babae sp. nov. isolated from the gut of the beetle Oryctes rhinoceros, and Chryseobacterium kimseyorum sp. nov., isolated from a stick insect rearing cage.</title>
        <authorList>
            <person name="Shelomi M."/>
            <person name="Han C.-J."/>
            <person name="Chen W.-M."/>
            <person name="Chen H.-K."/>
            <person name="Liaw S.-J."/>
            <person name="Muhle E."/>
            <person name="Clermont D."/>
        </authorList>
    </citation>
    <scope>NUCLEOTIDE SEQUENCE</scope>
    <source>
        <strain evidence="2">09-1422</strain>
    </source>
</reference>
<dbReference type="EMBL" id="JAPDHW010000013">
    <property type="protein sequence ID" value="MCW3170024.1"/>
    <property type="molecule type" value="Genomic_DNA"/>
</dbReference>
<comment type="caution">
    <text evidence="2">The sequence shown here is derived from an EMBL/GenBank/DDBJ whole genome shotgun (WGS) entry which is preliminary data.</text>
</comment>
<feature type="signal peptide" evidence="1">
    <location>
        <begin position="1"/>
        <end position="21"/>
    </location>
</feature>
<keyword evidence="3" id="KW-1185">Reference proteome</keyword>